<reference evidence="2 3" key="1">
    <citation type="journal article" date="2019" name="Nat. Ecol. Evol.">
        <title>Megaphylogeny resolves global patterns of mushroom evolution.</title>
        <authorList>
            <person name="Varga T."/>
            <person name="Krizsan K."/>
            <person name="Foldi C."/>
            <person name="Dima B."/>
            <person name="Sanchez-Garcia M."/>
            <person name="Sanchez-Ramirez S."/>
            <person name="Szollosi G.J."/>
            <person name="Szarkandi J.G."/>
            <person name="Papp V."/>
            <person name="Albert L."/>
            <person name="Andreopoulos W."/>
            <person name="Angelini C."/>
            <person name="Antonin V."/>
            <person name="Barry K.W."/>
            <person name="Bougher N.L."/>
            <person name="Buchanan P."/>
            <person name="Buyck B."/>
            <person name="Bense V."/>
            <person name="Catcheside P."/>
            <person name="Chovatia M."/>
            <person name="Cooper J."/>
            <person name="Damon W."/>
            <person name="Desjardin D."/>
            <person name="Finy P."/>
            <person name="Geml J."/>
            <person name="Haridas S."/>
            <person name="Hughes K."/>
            <person name="Justo A."/>
            <person name="Karasinski D."/>
            <person name="Kautmanova I."/>
            <person name="Kiss B."/>
            <person name="Kocsube S."/>
            <person name="Kotiranta H."/>
            <person name="LaButti K.M."/>
            <person name="Lechner B.E."/>
            <person name="Liimatainen K."/>
            <person name="Lipzen A."/>
            <person name="Lukacs Z."/>
            <person name="Mihaltcheva S."/>
            <person name="Morgado L.N."/>
            <person name="Niskanen T."/>
            <person name="Noordeloos M.E."/>
            <person name="Ohm R.A."/>
            <person name="Ortiz-Santana B."/>
            <person name="Ovrebo C."/>
            <person name="Racz N."/>
            <person name="Riley R."/>
            <person name="Savchenko A."/>
            <person name="Shiryaev A."/>
            <person name="Soop K."/>
            <person name="Spirin V."/>
            <person name="Szebenyi C."/>
            <person name="Tomsovsky M."/>
            <person name="Tulloss R.E."/>
            <person name="Uehling J."/>
            <person name="Grigoriev I.V."/>
            <person name="Vagvolgyi C."/>
            <person name="Papp T."/>
            <person name="Martin F.M."/>
            <person name="Miettinen O."/>
            <person name="Hibbett D.S."/>
            <person name="Nagy L.G."/>
        </authorList>
    </citation>
    <scope>NUCLEOTIDE SEQUENCE [LARGE SCALE GENOMIC DNA]</scope>
    <source>
        <strain evidence="2 3">CBS 962.96</strain>
    </source>
</reference>
<sequence>MTAYCAYTKCSTYNPTSSNHPGSPSLSGTHNTCFSSGVLPLNVGHKPRSSSRHAHGQGHGHKSHSSSGNRIQVSNAGYDATRSDEVVSKYQSSHHHRLHQDYASTTSTCTSSPSTYHHHSTSTPTSNEKIIQNIYQRLLPHLSSCLRTPNGIRNLPGGFPFRYILDSSSGISSCHDAYEFQEYLPIPIHTVVPGYGTQTQSQLQAVTFSFRPPSSSRRGSTRTSTNTSSISTSSYFSWKITIDRTDPRMRSPSNNDNFYFLNHPQHRPSSSSKLTLAEVLVDPSVFSGTRYGKHIRKDPKVVLNTLATSLEESKLIIICLGDSSLVSRALKKGRKVERGGGSLEGTEYGRDTVVYVGRGSDGKDEMLYKTSAM</sequence>
<name>A0A4V4HBC5_DENBC</name>
<dbReference type="OrthoDB" id="2937383at2759"/>
<accession>A0A4V4HBC5</accession>
<feature type="compositionally biased region" description="Low complexity" evidence="1">
    <location>
        <begin position="104"/>
        <end position="125"/>
    </location>
</feature>
<evidence type="ECO:0000313" key="2">
    <source>
        <dbReference type="EMBL" id="THU78875.1"/>
    </source>
</evidence>
<dbReference type="EMBL" id="ML180116">
    <property type="protein sequence ID" value="THU78875.1"/>
    <property type="molecule type" value="Genomic_DNA"/>
</dbReference>
<evidence type="ECO:0000256" key="1">
    <source>
        <dbReference type="SAM" id="MobiDB-lite"/>
    </source>
</evidence>
<keyword evidence="3" id="KW-1185">Reference proteome</keyword>
<feature type="region of interest" description="Disordered" evidence="1">
    <location>
        <begin position="38"/>
        <end position="125"/>
    </location>
</feature>
<proteinExistence type="predicted"/>
<dbReference type="AlphaFoldDB" id="A0A4V4HBC5"/>
<feature type="region of interest" description="Disordered" evidence="1">
    <location>
        <begin position="210"/>
        <end position="229"/>
    </location>
</feature>
<dbReference type="Proteomes" id="UP000297245">
    <property type="component" value="Unassembled WGS sequence"/>
</dbReference>
<gene>
    <name evidence="2" type="ORF">K435DRAFT_38444</name>
</gene>
<evidence type="ECO:0000313" key="3">
    <source>
        <dbReference type="Proteomes" id="UP000297245"/>
    </source>
</evidence>
<feature type="compositionally biased region" description="Basic residues" evidence="1">
    <location>
        <begin position="45"/>
        <end position="64"/>
    </location>
</feature>
<protein>
    <submittedName>
        <fullName evidence="2">Uncharacterized protein</fullName>
    </submittedName>
</protein>
<organism evidence="2 3">
    <name type="scientific">Dendrothele bispora (strain CBS 962.96)</name>
    <dbReference type="NCBI Taxonomy" id="1314807"/>
    <lineage>
        <taxon>Eukaryota</taxon>
        <taxon>Fungi</taxon>
        <taxon>Dikarya</taxon>
        <taxon>Basidiomycota</taxon>
        <taxon>Agaricomycotina</taxon>
        <taxon>Agaricomycetes</taxon>
        <taxon>Agaricomycetidae</taxon>
        <taxon>Agaricales</taxon>
        <taxon>Agaricales incertae sedis</taxon>
        <taxon>Dendrothele</taxon>
    </lineage>
</organism>